<evidence type="ECO:0000313" key="12">
    <source>
        <dbReference type="EMBL" id="CAD8077092.1"/>
    </source>
</evidence>
<feature type="domain" description="Zinc finger PHD-type" evidence="10">
    <location>
        <begin position="148"/>
        <end position="195"/>
    </location>
</feature>
<feature type="binding site" evidence="8">
    <location>
        <position position="191"/>
    </location>
    <ligand>
        <name>Zn(2+)</name>
        <dbReference type="ChEBI" id="CHEBI:29105"/>
        <label>2</label>
    </ligand>
</feature>
<evidence type="ECO:0000259" key="11">
    <source>
        <dbReference type="SMART" id="SM01408"/>
    </source>
</evidence>
<dbReference type="GO" id="GO:0006325">
    <property type="term" value="P:chromatin organization"/>
    <property type="evidence" value="ECO:0007669"/>
    <property type="project" value="UniProtKB-KW"/>
</dbReference>
<feature type="binding site" evidence="8">
    <location>
        <position position="195"/>
    </location>
    <ligand>
        <name>Zn(2+)</name>
        <dbReference type="ChEBI" id="CHEBI:29105"/>
        <label>2</label>
    </ligand>
</feature>
<dbReference type="Pfam" id="PF12998">
    <property type="entry name" value="ING"/>
    <property type="match status" value="1"/>
</dbReference>
<protein>
    <recommendedName>
        <fullName evidence="14">PHD-type domain-containing protein</fullName>
    </recommendedName>
</protein>
<feature type="site" description="Histone H3K4me3 binding" evidence="7">
    <location>
        <position position="148"/>
    </location>
</feature>
<keyword evidence="3" id="KW-0863">Zinc-finger</keyword>
<feature type="binding site" evidence="8">
    <location>
        <position position="167"/>
    </location>
    <ligand>
        <name>Zn(2+)</name>
        <dbReference type="ChEBI" id="CHEBI:29105"/>
        <label>2</label>
    </ligand>
</feature>
<dbReference type="Proteomes" id="UP000688137">
    <property type="component" value="Unassembled WGS sequence"/>
</dbReference>
<evidence type="ECO:0000256" key="1">
    <source>
        <dbReference type="ARBA" id="ARBA00004123"/>
    </source>
</evidence>
<dbReference type="PANTHER" id="PTHR10333">
    <property type="entry name" value="INHIBITOR OF GROWTH PROTEIN"/>
    <property type="match status" value="1"/>
</dbReference>
<evidence type="ECO:0000313" key="13">
    <source>
        <dbReference type="Proteomes" id="UP000688137"/>
    </source>
</evidence>
<evidence type="ECO:0000256" key="5">
    <source>
        <dbReference type="ARBA" id="ARBA00022853"/>
    </source>
</evidence>
<dbReference type="OMA" id="QPKGKWF"/>
<dbReference type="SMART" id="SM00249">
    <property type="entry name" value="PHD"/>
    <property type="match status" value="1"/>
</dbReference>
<gene>
    <name evidence="12" type="ORF">PPRIM_AZ9-3.1.T0570210</name>
</gene>
<feature type="binding site" evidence="8">
    <location>
        <position position="162"/>
    </location>
    <ligand>
        <name>Zn(2+)</name>
        <dbReference type="ChEBI" id="CHEBI:29105"/>
        <label>2</label>
    </ligand>
</feature>
<dbReference type="SMART" id="SM01408">
    <property type="entry name" value="ING"/>
    <property type="match status" value="1"/>
</dbReference>
<proteinExistence type="predicted"/>
<feature type="binding site" evidence="8">
    <location>
        <position position="149"/>
    </location>
    <ligand>
        <name>Zn(2+)</name>
        <dbReference type="ChEBI" id="CHEBI:29105"/>
        <label>1</label>
    </ligand>
</feature>
<feature type="site" description="Histone H3K4me3 binding" evidence="7">
    <location>
        <position position="159"/>
    </location>
</feature>
<keyword evidence="5" id="KW-0156">Chromatin regulator</keyword>
<evidence type="ECO:0008006" key="14">
    <source>
        <dbReference type="Google" id="ProtNLM"/>
    </source>
</evidence>
<reference evidence="12" key="1">
    <citation type="submission" date="2021-01" db="EMBL/GenBank/DDBJ databases">
        <authorList>
            <consortium name="Genoscope - CEA"/>
            <person name="William W."/>
        </authorList>
    </citation>
    <scope>NUCLEOTIDE SEQUENCE</scope>
</reference>
<keyword evidence="4 8" id="KW-0862">Zinc</keyword>
<evidence type="ECO:0000256" key="8">
    <source>
        <dbReference type="PIRSR" id="PIRSR628651-51"/>
    </source>
</evidence>
<evidence type="ECO:0000259" key="10">
    <source>
        <dbReference type="SMART" id="SM00249"/>
    </source>
</evidence>
<dbReference type="GO" id="GO:0008270">
    <property type="term" value="F:zinc ion binding"/>
    <property type="evidence" value="ECO:0007669"/>
    <property type="project" value="UniProtKB-KW"/>
</dbReference>
<feature type="binding site" evidence="8">
    <location>
        <position position="173"/>
    </location>
    <ligand>
        <name>Zn(2+)</name>
        <dbReference type="ChEBI" id="CHEBI:29105"/>
        <label>1</label>
    </ligand>
</feature>
<feature type="site" description="Histone H3K4me3 binding" evidence="7">
    <location>
        <position position="171"/>
    </location>
</feature>
<dbReference type="InterPro" id="IPR028651">
    <property type="entry name" value="ING_fam"/>
</dbReference>
<accession>A0A8S1MEQ2</accession>
<comment type="subcellular location">
    <subcellularLocation>
        <location evidence="1">Nucleus</location>
    </subcellularLocation>
</comment>
<organism evidence="12 13">
    <name type="scientific">Paramecium primaurelia</name>
    <dbReference type="NCBI Taxonomy" id="5886"/>
    <lineage>
        <taxon>Eukaryota</taxon>
        <taxon>Sar</taxon>
        <taxon>Alveolata</taxon>
        <taxon>Ciliophora</taxon>
        <taxon>Intramacronucleata</taxon>
        <taxon>Oligohymenophorea</taxon>
        <taxon>Peniculida</taxon>
        <taxon>Parameciidae</taxon>
        <taxon>Paramecium</taxon>
    </lineage>
</organism>
<dbReference type="InterPro" id="IPR001965">
    <property type="entry name" value="Znf_PHD"/>
</dbReference>
<comment type="caution">
    <text evidence="12">The sequence shown here is derived from an EMBL/GenBank/DDBJ whole genome shotgun (WGS) entry which is preliminary data.</text>
</comment>
<name>A0A8S1MEQ2_PARPR</name>
<feature type="site" description="Histone H3K4me3 binding" evidence="7">
    <location>
        <position position="163"/>
    </location>
</feature>
<feature type="binding site" evidence="8">
    <location>
        <position position="176"/>
    </location>
    <ligand>
        <name>Zn(2+)</name>
        <dbReference type="ChEBI" id="CHEBI:29105"/>
        <label>1</label>
    </ligand>
</feature>
<evidence type="ECO:0000256" key="2">
    <source>
        <dbReference type="ARBA" id="ARBA00022723"/>
    </source>
</evidence>
<feature type="coiled-coil region" evidence="9">
    <location>
        <begin position="25"/>
        <end position="100"/>
    </location>
</feature>
<dbReference type="EMBL" id="CAJJDM010000058">
    <property type="protein sequence ID" value="CAD8077092.1"/>
    <property type="molecule type" value="Genomic_DNA"/>
</dbReference>
<sequence length="206" mass="24612">MAQLEDYFDRQSHVPQEVTRSLRLIKELDEKVTKIQLKLTQLRKQHKQHQSEKTKQEIDQLYEESVNLSQEKINITDKVYEVVDNAVQQLDNDLKKFEENLKSSMAPDHKRRFLILSKYQKEKRKKINQEIEQSKEIFQNASQSEPLYCICQKPSFGQMVMCDNQLCSKEWFHLECVKLKDFPPENEPWFCSSECRKEGKGRIKKQ</sequence>
<keyword evidence="13" id="KW-1185">Reference proteome</keyword>
<feature type="domain" description="Inhibitor of growth protein N-terminal histone-binding" evidence="11">
    <location>
        <begin position="3"/>
        <end position="97"/>
    </location>
</feature>
<evidence type="ECO:0000256" key="4">
    <source>
        <dbReference type="ARBA" id="ARBA00022833"/>
    </source>
</evidence>
<keyword evidence="9" id="KW-0175">Coiled coil</keyword>
<evidence type="ECO:0000256" key="6">
    <source>
        <dbReference type="ARBA" id="ARBA00023242"/>
    </source>
</evidence>
<keyword evidence="6" id="KW-0539">Nucleus</keyword>
<keyword evidence="2 8" id="KW-0479">Metal-binding</keyword>
<dbReference type="GO" id="GO:0005634">
    <property type="term" value="C:nucleus"/>
    <property type="evidence" value="ECO:0007669"/>
    <property type="project" value="UniProtKB-SubCell"/>
</dbReference>
<dbReference type="AlphaFoldDB" id="A0A8S1MEQ2"/>
<evidence type="ECO:0000256" key="3">
    <source>
        <dbReference type="ARBA" id="ARBA00022771"/>
    </source>
</evidence>
<dbReference type="CDD" id="cd16101">
    <property type="entry name" value="ING"/>
    <property type="match status" value="1"/>
</dbReference>
<evidence type="ECO:0000256" key="7">
    <source>
        <dbReference type="PIRSR" id="PIRSR628651-50"/>
    </source>
</evidence>
<dbReference type="InterPro" id="IPR024610">
    <property type="entry name" value="ING_N_histone-binding"/>
</dbReference>
<evidence type="ECO:0000256" key="9">
    <source>
        <dbReference type="SAM" id="Coils"/>
    </source>
</evidence>
<dbReference type="PANTHER" id="PTHR10333:SF42">
    <property type="entry name" value="INHIBITOR OF GROWTH PROTEIN 5"/>
    <property type="match status" value="1"/>
</dbReference>
<feature type="binding site" evidence="8">
    <location>
        <position position="151"/>
    </location>
    <ligand>
        <name>Zn(2+)</name>
        <dbReference type="ChEBI" id="CHEBI:29105"/>
        <label>1</label>
    </ligand>
</feature>